<organism evidence="2 3">
    <name type="scientific">candidate division WOR-3 bacterium</name>
    <dbReference type="NCBI Taxonomy" id="2052148"/>
    <lineage>
        <taxon>Bacteria</taxon>
        <taxon>Bacteria division WOR-3</taxon>
    </lineage>
</organism>
<gene>
    <name evidence="2" type="ORF">GF359_10865</name>
</gene>
<dbReference type="InterPro" id="IPR008333">
    <property type="entry name" value="Cbr1-like_FAD-bd_dom"/>
</dbReference>
<proteinExistence type="predicted"/>
<comment type="caution">
    <text evidence="2">The sequence shown here is derived from an EMBL/GenBank/DDBJ whole genome shotgun (WGS) entry which is preliminary data.</text>
</comment>
<dbReference type="Gene3D" id="2.40.30.10">
    <property type="entry name" value="Translation factors"/>
    <property type="match status" value="1"/>
</dbReference>
<dbReference type="Pfam" id="PF00970">
    <property type="entry name" value="FAD_binding_6"/>
    <property type="match status" value="1"/>
</dbReference>
<dbReference type="InterPro" id="IPR050415">
    <property type="entry name" value="MRET"/>
</dbReference>
<dbReference type="Gene3D" id="3.40.50.80">
    <property type="entry name" value="Nucleotide-binding domain of ferredoxin-NADP reductase (FNR) module"/>
    <property type="match status" value="1"/>
</dbReference>
<dbReference type="GO" id="GO:0051537">
    <property type="term" value="F:2 iron, 2 sulfur cluster binding"/>
    <property type="evidence" value="ECO:0007669"/>
    <property type="project" value="InterPro"/>
</dbReference>
<dbReference type="GO" id="GO:0006221">
    <property type="term" value="P:pyrimidine nucleotide biosynthetic process"/>
    <property type="evidence" value="ECO:0007669"/>
    <property type="project" value="InterPro"/>
</dbReference>
<dbReference type="PANTHER" id="PTHR47354:SF5">
    <property type="entry name" value="PROTEIN RFBI"/>
    <property type="match status" value="1"/>
</dbReference>
<feature type="non-terminal residue" evidence="2">
    <location>
        <position position="214"/>
    </location>
</feature>
<name>A0A9D5KAT4_UNCW3</name>
<sequence>MRSMHLRMQWKNRYTRSIEGIMNPYEPRQAAVKEVIVETPNIRTFVLEPKPMLSFQAGQFIELSVPGVGEAPFTPSSSPYELKNIEVTVMKVGRVTSDLFDVRPGDTLAVRGPYGVAYALDAYENRHVLLVGGGVGMAPLRSLFLALIHNINAYKKVHLYYGARTSKDIVYDRLFKHWKNLKNIEIRRSIDIGEKGWKEEVGVVTVLLDNLPFK</sequence>
<feature type="domain" description="FAD-binding FR-type" evidence="1">
    <location>
        <begin position="25"/>
        <end position="120"/>
    </location>
</feature>
<dbReference type="Pfam" id="PF00175">
    <property type="entry name" value="NAD_binding_1"/>
    <property type="match status" value="1"/>
</dbReference>
<dbReference type="SUPFAM" id="SSF52343">
    <property type="entry name" value="Ferredoxin reductase-like, C-terminal NADP-linked domain"/>
    <property type="match status" value="1"/>
</dbReference>
<dbReference type="EMBL" id="WJKJ01000361">
    <property type="protein sequence ID" value="MBD3365703.1"/>
    <property type="molecule type" value="Genomic_DNA"/>
</dbReference>
<dbReference type="InterPro" id="IPR012165">
    <property type="entry name" value="Cyt_c3_hydrogenase_gsu"/>
</dbReference>
<dbReference type="InterPro" id="IPR039261">
    <property type="entry name" value="FNR_nucleotide-bd"/>
</dbReference>
<dbReference type="Proteomes" id="UP000630660">
    <property type="component" value="Unassembled WGS sequence"/>
</dbReference>
<dbReference type="InterPro" id="IPR017927">
    <property type="entry name" value="FAD-bd_FR_type"/>
</dbReference>
<dbReference type="PANTHER" id="PTHR47354">
    <property type="entry name" value="NADH OXIDOREDUCTASE HCR"/>
    <property type="match status" value="1"/>
</dbReference>
<evidence type="ECO:0000313" key="2">
    <source>
        <dbReference type="EMBL" id="MBD3365703.1"/>
    </source>
</evidence>
<dbReference type="InterPro" id="IPR017938">
    <property type="entry name" value="Riboflavin_synthase-like_b-brl"/>
</dbReference>
<dbReference type="AlphaFoldDB" id="A0A9D5KAT4"/>
<dbReference type="PROSITE" id="PS51384">
    <property type="entry name" value="FAD_FR"/>
    <property type="match status" value="1"/>
</dbReference>
<accession>A0A9D5KAT4</accession>
<reference evidence="2" key="1">
    <citation type="submission" date="2019-11" db="EMBL/GenBank/DDBJ databases">
        <title>Microbial mats filling the niche in hypersaline microbial mats.</title>
        <authorList>
            <person name="Wong H.L."/>
            <person name="Macleod F.I."/>
            <person name="White R.A. III"/>
            <person name="Burns B.P."/>
        </authorList>
    </citation>
    <scope>NUCLEOTIDE SEQUENCE</scope>
    <source>
        <strain evidence="2">Bin_327</strain>
    </source>
</reference>
<evidence type="ECO:0000313" key="3">
    <source>
        <dbReference type="Proteomes" id="UP000630660"/>
    </source>
</evidence>
<dbReference type="InterPro" id="IPR001433">
    <property type="entry name" value="OxRdtase_FAD/NAD-bd"/>
</dbReference>
<dbReference type="GO" id="GO:0050660">
    <property type="term" value="F:flavin adenine dinucleotide binding"/>
    <property type="evidence" value="ECO:0007669"/>
    <property type="project" value="InterPro"/>
</dbReference>
<dbReference type="PIRSF" id="PIRSF006816">
    <property type="entry name" value="Cyc3_hyd_g"/>
    <property type="match status" value="1"/>
</dbReference>
<protein>
    <recommendedName>
        <fullName evidence="1">FAD-binding FR-type domain-containing protein</fullName>
    </recommendedName>
</protein>
<dbReference type="SUPFAM" id="SSF63380">
    <property type="entry name" value="Riboflavin synthase domain-like"/>
    <property type="match status" value="1"/>
</dbReference>
<evidence type="ECO:0000259" key="1">
    <source>
        <dbReference type="PROSITE" id="PS51384"/>
    </source>
</evidence>
<dbReference type="PRINTS" id="PR00410">
    <property type="entry name" value="PHEHYDRXLASE"/>
</dbReference>
<dbReference type="GO" id="GO:0016491">
    <property type="term" value="F:oxidoreductase activity"/>
    <property type="evidence" value="ECO:0007669"/>
    <property type="project" value="InterPro"/>
</dbReference>